<dbReference type="Proteomes" id="UP000800092">
    <property type="component" value="Unassembled WGS sequence"/>
</dbReference>
<keyword evidence="2 3" id="KW-0040">ANK repeat</keyword>
<feature type="repeat" description="ANK" evidence="3">
    <location>
        <begin position="1188"/>
        <end position="1220"/>
    </location>
</feature>
<organism evidence="5 6">
    <name type="scientific">Viridothelium virens</name>
    <name type="common">Speckled blister lichen</name>
    <name type="synonym">Trypethelium virens</name>
    <dbReference type="NCBI Taxonomy" id="1048519"/>
    <lineage>
        <taxon>Eukaryota</taxon>
        <taxon>Fungi</taxon>
        <taxon>Dikarya</taxon>
        <taxon>Ascomycota</taxon>
        <taxon>Pezizomycotina</taxon>
        <taxon>Dothideomycetes</taxon>
        <taxon>Dothideomycetes incertae sedis</taxon>
        <taxon>Trypetheliales</taxon>
        <taxon>Trypetheliaceae</taxon>
        <taxon>Viridothelium</taxon>
    </lineage>
</organism>
<feature type="domain" description="Nephrocystin 3-like N-terminal" evidence="4">
    <location>
        <begin position="242"/>
        <end position="405"/>
    </location>
</feature>
<dbReference type="Pfam" id="PF24883">
    <property type="entry name" value="NPHP3_N"/>
    <property type="match status" value="1"/>
</dbReference>
<dbReference type="PANTHER" id="PTHR24198">
    <property type="entry name" value="ANKYRIN REPEAT AND PROTEIN KINASE DOMAIN-CONTAINING PROTEIN"/>
    <property type="match status" value="1"/>
</dbReference>
<sequence>MDGVSAAASIIALWQITEEIAKIAQDAIKAPEEYKKLRSGLENIRFVLERLQKREEDAQRQPGLTYYEGILQLRHRDGPLARLRATSEALKDELNPTEGLRKFETVRRLRYHWDKKKFEEYLNQLDRYSNQISQILDGDQFALSLYSEARIEEIQGKFEIVHKTGEDSNARIKQLQHEASDQSGLLKGVAARMERLELSQQTEQDRLREKESEQERNEIIRWLSPLKTLEKQQQLLEGSFRSGKWFLDESIEFKKWQEGRHWELRAHGEPGSGKTVLSAFVADHLKTHFPSEKFAVLCIYLEQQNRNNQTPDNLLSDLIKQMIQQNEFTTISEDLKRLYREAIVRETRPSAQEFRKIFIDLLKSYARVYLLVDGLDEASTKASDWLQFELPRIQSEKLSIMFTSRDSVRSSDDIVSCDAGQEEDVRLYWRCDTCDAGKGYYDVCQRCMDAGRYCKDRSHQLEEMMPVEITVETPSEEIQRYVKEEIDKEIRKANTSDWDPALYSKTRRKGFGGQLVHDKELLERIPKTISERAGRKFIFAKLYMDSLKLQRTLADIEDALEDLPDSLNEQYEKIINERIKTQESRSDRENSMKIISLVCCAGIGRNLNLTELQHALAIRPGERKLNKRRVLTRDDILDLTKGLIAIEYEEGGAVVRPFHLTFQEWFDINRDDWFPSADLDMANACLGYLNLEDLSSRTLVVSYEQRAQEYPFIAYASQEWGNHVRQAGHDLDLQATALGYIRNRDQIAAWSQAAWYTKPHGFAGWDVRKPVDGVHVCAWFGLTSLIDEWNKLEKIDFDVQEMTYGQTALMYACRKGHVDTVDRLLQLGALPELRSSKGRTALFEAVRRPRPYIDDEHDDVKTDILVDHLLREQKVHVNLRDNFGLTALMHATELQHLQSVRSLLEHPDISLNMQDPGGVTPLSRAVLVEWEDGVAVLLGKTDIDVNLAELGGRSSLILAAERDYLSIVLALLDRGAETELKDLQGATAVMRAISAGATDVVDALLERNVDISCKDEDNRGLMHAAANNGESEIIHTLQSKGLSLDQRDKFGMTALHNACQHGNVDVVETLARLGADMTLEDNFRRTPAMIAWQYGRESVIHVFEARAKESNGKLDMPPEEELPIWSLAMQGLEDRLKTSISSGKVDLSATEPITENSAVHCAIEANQIAVLRVLLSDKAISYSSGNCRGMTPLHLAAMFGNVEAMDLLLAKGPKLDAIDQWGQTSLTIALKNRHFEVCVRLIEAGACVNPPAIANDQPFNTVSSQQASIQRLFFAAVDSGSIITTQRLLEAGADILAVNDAGRTAREIAKRSDNADLQKLLSTSRSYFFTAPERRGTMEHANVQEGVVLAQDISEIASSRVEETVDDAIQDTAERLRKVRFVGRQDRTETAPLAGFGVGRLRMPFPMPADAKEGS</sequence>
<evidence type="ECO:0000313" key="5">
    <source>
        <dbReference type="EMBL" id="KAF2231253.1"/>
    </source>
</evidence>
<feature type="repeat" description="ANK" evidence="3">
    <location>
        <begin position="1017"/>
        <end position="1049"/>
    </location>
</feature>
<dbReference type="EMBL" id="ML991829">
    <property type="protein sequence ID" value="KAF2231253.1"/>
    <property type="molecule type" value="Genomic_DNA"/>
</dbReference>
<dbReference type="PANTHER" id="PTHR24198:SF165">
    <property type="entry name" value="ANKYRIN REPEAT-CONTAINING PROTEIN-RELATED"/>
    <property type="match status" value="1"/>
</dbReference>
<dbReference type="InterPro" id="IPR056884">
    <property type="entry name" value="NPHP3-like_N"/>
</dbReference>
<evidence type="ECO:0000256" key="1">
    <source>
        <dbReference type="ARBA" id="ARBA00022737"/>
    </source>
</evidence>
<keyword evidence="1" id="KW-0677">Repeat</keyword>
<feature type="repeat" description="ANK" evidence="3">
    <location>
        <begin position="804"/>
        <end position="836"/>
    </location>
</feature>
<dbReference type="SMART" id="SM00248">
    <property type="entry name" value="ANK"/>
    <property type="match status" value="12"/>
</dbReference>
<evidence type="ECO:0000259" key="4">
    <source>
        <dbReference type="Pfam" id="PF24883"/>
    </source>
</evidence>
<dbReference type="SUPFAM" id="SSF48403">
    <property type="entry name" value="Ankyrin repeat"/>
    <property type="match status" value="3"/>
</dbReference>
<feature type="repeat" description="ANK" evidence="3">
    <location>
        <begin position="984"/>
        <end position="1016"/>
    </location>
</feature>
<dbReference type="PROSITE" id="PS50297">
    <property type="entry name" value="ANK_REP_REGION"/>
    <property type="match status" value="5"/>
</dbReference>
<dbReference type="InterPro" id="IPR027417">
    <property type="entry name" value="P-loop_NTPase"/>
</dbReference>
<feature type="repeat" description="ANK" evidence="3">
    <location>
        <begin position="951"/>
        <end position="983"/>
    </location>
</feature>
<dbReference type="Pfam" id="PF12796">
    <property type="entry name" value="Ank_2"/>
    <property type="match status" value="4"/>
</dbReference>
<evidence type="ECO:0000313" key="6">
    <source>
        <dbReference type="Proteomes" id="UP000800092"/>
    </source>
</evidence>
<evidence type="ECO:0000256" key="2">
    <source>
        <dbReference type="ARBA" id="ARBA00023043"/>
    </source>
</evidence>
<accession>A0A6A6H101</accession>
<dbReference type="PROSITE" id="PS50088">
    <property type="entry name" value="ANK_REPEAT"/>
    <property type="match status" value="6"/>
</dbReference>
<dbReference type="SUPFAM" id="SSF52540">
    <property type="entry name" value="P-loop containing nucleoside triphosphate hydrolases"/>
    <property type="match status" value="1"/>
</dbReference>
<dbReference type="OrthoDB" id="195446at2759"/>
<keyword evidence="6" id="KW-1185">Reference proteome</keyword>
<dbReference type="Gene3D" id="3.40.50.300">
    <property type="entry name" value="P-loop containing nucleotide triphosphate hydrolases"/>
    <property type="match status" value="1"/>
</dbReference>
<feature type="repeat" description="ANK" evidence="3">
    <location>
        <begin position="1050"/>
        <end position="1082"/>
    </location>
</feature>
<dbReference type="InterPro" id="IPR036770">
    <property type="entry name" value="Ankyrin_rpt-contain_sf"/>
</dbReference>
<name>A0A6A6H101_VIRVR</name>
<dbReference type="InterPro" id="IPR002110">
    <property type="entry name" value="Ankyrin_rpt"/>
</dbReference>
<dbReference type="Gene3D" id="1.25.40.20">
    <property type="entry name" value="Ankyrin repeat-containing domain"/>
    <property type="match status" value="3"/>
</dbReference>
<gene>
    <name evidence="5" type="ORF">EV356DRAFT_535676</name>
</gene>
<protein>
    <submittedName>
        <fullName evidence="5">Ankyrin</fullName>
    </submittedName>
</protein>
<evidence type="ECO:0000256" key="3">
    <source>
        <dbReference type="PROSITE-ProRule" id="PRU00023"/>
    </source>
</evidence>
<reference evidence="5" key="1">
    <citation type="journal article" date="2020" name="Stud. Mycol.">
        <title>101 Dothideomycetes genomes: a test case for predicting lifestyles and emergence of pathogens.</title>
        <authorList>
            <person name="Haridas S."/>
            <person name="Albert R."/>
            <person name="Binder M."/>
            <person name="Bloem J."/>
            <person name="Labutti K."/>
            <person name="Salamov A."/>
            <person name="Andreopoulos B."/>
            <person name="Baker S."/>
            <person name="Barry K."/>
            <person name="Bills G."/>
            <person name="Bluhm B."/>
            <person name="Cannon C."/>
            <person name="Castanera R."/>
            <person name="Culley D."/>
            <person name="Daum C."/>
            <person name="Ezra D."/>
            <person name="Gonzalez J."/>
            <person name="Henrissat B."/>
            <person name="Kuo A."/>
            <person name="Liang C."/>
            <person name="Lipzen A."/>
            <person name="Lutzoni F."/>
            <person name="Magnuson J."/>
            <person name="Mondo S."/>
            <person name="Nolan M."/>
            <person name="Ohm R."/>
            <person name="Pangilinan J."/>
            <person name="Park H.-J."/>
            <person name="Ramirez L."/>
            <person name="Alfaro M."/>
            <person name="Sun H."/>
            <person name="Tritt A."/>
            <person name="Yoshinaga Y."/>
            <person name="Zwiers L.-H."/>
            <person name="Turgeon B."/>
            <person name="Goodwin S."/>
            <person name="Spatafora J."/>
            <person name="Crous P."/>
            <person name="Grigoriev I."/>
        </authorList>
    </citation>
    <scope>NUCLEOTIDE SEQUENCE</scope>
    <source>
        <strain evidence="5">Tuck. ex Michener</strain>
    </source>
</reference>
<proteinExistence type="predicted"/>